<feature type="transmembrane region" description="Helical" evidence="6">
    <location>
        <begin position="334"/>
        <end position="353"/>
    </location>
</feature>
<evidence type="ECO:0000256" key="2">
    <source>
        <dbReference type="ARBA" id="ARBA00022679"/>
    </source>
</evidence>
<keyword evidence="6" id="KW-0472">Membrane</keyword>
<gene>
    <name evidence="8" type="ORF">CCMP2556_LOCUS52254</name>
</gene>
<name>A0ABP0SKF3_9DINO</name>
<keyword evidence="5" id="KW-0067">ATP-binding</keyword>
<evidence type="ECO:0000259" key="7">
    <source>
        <dbReference type="PROSITE" id="PS50011"/>
    </source>
</evidence>
<sequence>MGILTTYGWLCAASVVFAALVARWHSQRWKWRPDAKTSMKMVKGVTKRNFTVAFQEALTMEECLKVQDLFQDQQAALVGDTSGLLRENVRAAQMVTLDPSDVRFRWLFERLWRLAEEANARAWLSCCKSSERCERSLRLAYRYHAGFAQGGPTAVPVHPAFKWHRDYKGGQLLVGTEEAPRRLGDAVVFPSYMAHSVYPVVKGERRALVAWIRGRIKDGLLAEAMGAHLRAIQDTGSWKLLAHRSQAKKEAAEVLRRVALEDPHSPGALNNLAIAEYRQGHMPAAIDALLYAVRLRPEDGEVQANLGRFFYLHGRPALGTYHLAQAVRLWHRSAILLTAFIMTLYCSVCGVFWCCCLKLIGWPRQVKEAQTADDAAAPEEKGCEWPREGRPLQVGRSDHQAQLAESVSDQFRFQREIHIAKKLDHPNVVRLYETFKDAKKIYLVMELCTGGELFDRIVDEASEGMTGADDLCGATIRTVSME</sequence>
<dbReference type="InterPro" id="IPR050205">
    <property type="entry name" value="CDPK_Ser/Thr_kinases"/>
</dbReference>
<reference evidence="8 9" key="1">
    <citation type="submission" date="2024-02" db="EMBL/GenBank/DDBJ databases">
        <authorList>
            <person name="Chen Y."/>
            <person name="Shah S."/>
            <person name="Dougan E. K."/>
            <person name="Thang M."/>
            <person name="Chan C."/>
        </authorList>
    </citation>
    <scope>NUCLEOTIDE SEQUENCE [LARGE SCALE GENOMIC DNA]</scope>
</reference>
<dbReference type="EMBL" id="CAXAMN010027761">
    <property type="protein sequence ID" value="CAK9112771.1"/>
    <property type="molecule type" value="Genomic_DNA"/>
</dbReference>
<keyword evidence="6" id="KW-1133">Transmembrane helix</keyword>
<evidence type="ECO:0000313" key="8">
    <source>
        <dbReference type="EMBL" id="CAK9112771.1"/>
    </source>
</evidence>
<dbReference type="Proteomes" id="UP001642484">
    <property type="component" value="Unassembled WGS sequence"/>
</dbReference>
<evidence type="ECO:0000256" key="1">
    <source>
        <dbReference type="ARBA" id="ARBA00022527"/>
    </source>
</evidence>
<comment type="caution">
    <text evidence="8">The sequence shown here is derived from an EMBL/GenBank/DDBJ whole genome shotgun (WGS) entry which is preliminary data.</text>
</comment>
<evidence type="ECO:0000256" key="6">
    <source>
        <dbReference type="SAM" id="Phobius"/>
    </source>
</evidence>
<keyword evidence="4" id="KW-0418">Kinase</keyword>
<dbReference type="SUPFAM" id="SSF48452">
    <property type="entry name" value="TPR-like"/>
    <property type="match status" value="1"/>
</dbReference>
<dbReference type="InterPro" id="IPR011009">
    <property type="entry name" value="Kinase-like_dom_sf"/>
</dbReference>
<dbReference type="Pfam" id="PF13432">
    <property type="entry name" value="TPR_16"/>
    <property type="match status" value="1"/>
</dbReference>
<feature type="domain" description="Protein kinase" evidence="7">
    <location>
        <begin position="307"/>
        <end position="482"/>
    </location>
</feature>
<keyword evidence="9" id="KW-1185">Reference proteome</keyword>
<keyword evidence="6" id="KW-0812">Transmembrane</keyword>
<keyword evidence="2" id="KW-0808">Transferase</keyword>
<dbReference type="PROSITE" id="PS50011">
    <property type="entry name" value="PROTEIN_KINASE_DOM"/>
    <property type="match status" value="1"/>
</dbReference>
<evidence type="ECO:0000313" key="9">
    <source>
        <dbReference type="Proteomes" id="UP001642484"/>
    </source>
</evidence>
<evidence type="ECO:0000256" key="5">
    <source>
        <dbReference type="ARBA" id="ARBA00022840"/>
    </source>
</evidence>
<dbReference type="Gene3D" id="3.30.200.20">
    <property type="entry name" value="Phosphorylase Kinase, domain 1"/>
    <property type="match status" value="1"/>
</dbReference>
<protein>
    <recommendedName>
        <fullName evidence="7">Protein kinase domain-containing protein</fullName>
    </recommendedName>
</protein>
<dbReference type="InterPro" id="IPR000719">
    <property type="entry name" value="Prot_kinase_dom"/>
</dbReference>
<dbReference type="Gene3D" id="2.60.120.620">
    <property type="entry name" value="q2cbj1_9rhob like domain"/>
    <property type="match status" value="1"/>
</dbReference>
<evidence type="ECO:0000256" key="4">
    <source>
        <dbReference type="ARBA" id="ARBA00022777"/>
    </source>
</evidence>
<keyword evidence="3" id="KW-0547">Nucleotide-binding</keyword>
<evidence type="ECO:0000256" key="3">
    <source>
        <dbReference type="ARBA" id="ARBA00022741"/>
    </source>
</evidence>
<dbReference type="InterPro" id="IPR011990">
    <property type="entry name" value="TPR-like_helical_dom_sf"/>
</dbReference>
<accession>A0ABP0SKF3</accession>
<dbReference type="Pfam" id="PF00069">
    <property type="entry name" value="Pkinase"/>
    <property type="match status" value="1"/>
</dbReference>
<dbReference type="SUPFAM" id="SSF56112">
    <property type="entry name" value="Protein kinase-like (PK-like)"/>
    <property type="match status" value="1"/>
</dbReference>
<dbReference type="PANTHER" id="PTHR24349">
    <property type="entry name" value="SERINE/THREONINE-PROTEIN KINASE"/>
    <property type="match status" value="1"/>
</dbReference>
<organism evidence="8 9">
    <name type="scientific">Durusdinium trenchii</name>
    <dbReference type="NCBI Taxonomy" id="1381693"/>
    <lineage>
        <taxon>Eukaryota</taxon>
        <taxon>Sar</taxon>
        <taxon>Alveolata</taxon>
        <taxon>Dinophyceae</taxon>
        <taxon>Suessiales</taxon>
        <taxon>Symbiodiniaceae</taxon>
        <taxon>Durusdinium</taxon>
    </lineage>
</organism>
<dbReference type="Gene3D" id="1.25.40.10">
    <property type="entry name" value="Tetratricopeptide repeat domain"/>
    <property type="match status" value="1"/>
</dbReference>
<proteinExistence type="predicted"/>
<keyword evidence="1" id="KW-0723">Serine/threonine-protein kinase</keyword>